<protein>
    <submittedName>
        <fullName evidence="1">Uncharacterized protein</fullName>
    </submittedName>
</protein>
<dbReference type="EMBL" id="BAABCS010000004">
    <property type="protein sequence ID" value="GAA4043221.1"/>
    <property type="molecule type" value="Genomic_DNA"/>
</dbReference>
<comment type="caution">
    <text evidence="1">The sequence shown here is derived from an EMBL/GenBank/DDBJ whole genome shotgun (WGS) entry which is preliminary data.</text>
</comment>
<evidence type="ECO:0000313" key="2">
    <source>
        <dbReference type="Proteomes" id="UP001500426"/>
    </source>
</evidence>
<evidence type="ECO:0000313" key="1">
    <source>
        <dbReference type="EMBL" id="GAA4043221.1"/>
    </source>
</evidence>
<dbReference type="Proteomes" id="UP001500426">
    <property type="component" value="Unassembled WGS sequence"/>
</dbReference>
<name>A0ABP7UH00_9FLAO</name>
<sequence>MVQLVIANVRSSAKSNFIDFIFNLIYFTNIQKVYNLALTEMASFFSRFFLTRKKDRMDGRKIDNK</sequence>
<gene>
    <name evidence="1" type="ORF">GCM10022388_05280</name>
</gene>
<keyword evidence="2" id="KW-1185">Reference proteome</keyword>
<organism evidence="1 2">
    <name type="scientific">Flavobacterium chungnamense</name>
    <dbReference type="NCBI Taxonomy" id="706182"/>
    <lineage>
        <taxon>Bacteria</taxon>
        <taxon>Pseudomonadati</taxon>
        <taxon>Bacteroidota</taxon>
        <taxon>Flavobacteriia</taxon>
        <taxon>Flavobacteriales</taxon>
        <taxon>Flavobacteriaceae</taxon>
        <taxon>Flavobacterium</taxon>
    </lineage>
</organism>
<accession>A0ABP7UH00</accession>
<reference evidence="2" key="1">
    <citation type="journal article" date="2019" name="Int. J. Syst. Evol. Microbiol.">
        <title>The Global Catalogue of Microorganisms (GCM) 10K type strain sequencing project: providing services to taxonomists for standard genome sequencing and annotation.</title>
        <authorList>
            <consortium name="The Broad Institute Genomics Platform"/>
            <consortium name="The Broad Institute Genome Sequencing Center for Infectious Disease"/>
            <person name="Wu L."/>
            <person name="Ma J."/>
        </authorList>
    </citation>
    <scope>NUCLEOTIDE SEQUENCE [LARGE SCALE GENOMIC DNA]</scope>
    <source>
        <strain evidence="2">JCM 17068</strain>
    </source>
</reference>
<proteinExistence type="predicted"/>